<keyword evidence="3" id="KW-0560">Oxidoreductase</keyword>
<dbReference type="InterPro" id="IPR051603">
    <property type="entry name" value="Zinc-ADH_QOR/CCCR"/>
</dbReference>
<dbReference type="SUPFAM" id="SSF50129">
    <property type="entry name" value="GroES-like"/>
    <property type="match status" value="1"/>
</dbReference>
<dbReference type="InterPro" id="IPR020843">
    <property type="entry name" value="ER"/>
</dbReference>
<evidence type="ECO:0000256" key="1">
    <source>
        <dbReference type="ARBA" id="ARBA00022857"/>
    </source>
</evidence>
<dbReference type="AlphaFoldDB" id="A0A5P9QAN2"/>
<accession>A0A5P9QAN2</accession>
<sequence length="340" mass="35326">MKSVVHFKPGDVEVLQVVERPVPEAGEGEVRVRIAVSGVNPTDIDARRSRAGKVQRFREPHVPGQDGAGVVDAVGAGVTGFTDGDRVWVWDAAWRRHEGTSQELVVLPARQVVHLPADASFDVGASLGIPALTAHRALTSFAAGPAELRPGTLQGRTVLVQGGTGAVGHAAVQLAVWAGAKVVTTVGDERKVVLAQAAGAHHVVNYRESDVRDEIKRIAPAGVDIIVEVNAHANLPTDMSVIAPHGGISVYTPGGGETRVPSYQAMTKNVQLSFILTYTTAPAEKDAAVRSVSAAVEAGALAVGEAAGLPLTRFPLSDATAAHAAVEQHTTGKVLIDVAD</sequence>
<dbReference type="PANTHER" id="PTHR44154:SF1">
    <property type="entry name" value="QUINONE OXIDOREDUCTASE"/>
    <property type="match status" value="1"/>
</dbReference>
<proteinExistence type="predicted"/>
<dbReference type="EC" id="1.6.5.5" evidence="3"/>
<evidence type="ECO:0000313" key="3">
    <source>
        <dbReference type="EMBL" id="QFU98487.1"/>
    </source>
</evidence>
<keyword evidence="1" id="KW-0521">NADP</keyword>
<keyword evidence="4" id="KW-1185">Reference proteome</keyword>
<name>A0A5P9QAN2_9MICO</name>
<dbReference type="Proteomes" id="UP000326702">
    <property type="component" value="Chromosome"/>
</dbReference>
<dbReference type="SUPFAM" id="SSF51735">
    <property type="entry name" value="NAD(P)-binding Rossmann-fold domains"/>
    <property type="match status" value="1"/>
</dbReference>
<dbReference type="PANTHER" id="PTHR44154">
    <property type="entry name" value="QUINONE OXIDOREDUCTASE"/>
    <property type="match status" value="1"/>
</dbReference>
<dbReference type="InterPro" id="IPR013149">
    <property type="entry name" value="ADH-like_C"/>
</dbReference>
<evidence type="ECO:0000313" key="4">
    <source>
        <dbReference type="Proteomes" id="UP000326702"/>
    </source>
</evidence>
<dbReference type="InterPro" id="IPR011032">
    <property type="entry name" value="GroES-like_sf"/>
</dbReference>
<protein>
    <submittedName>
        <fullName evidence="3">NADPH:quinone reductase</fullName>
        <ecNumber evidence="3">1.6.5.5</ecNumber>
    </submittedName>
</protein>
<gene>
    <name evidence="3" type="ORF">KDY119_02003</name>
</gene>
<evidence type="ECO:0000259" key="2">
    <source>
        <dbReference type="SMART" id="SM00829"/>
    </source>
</evidence>
<dbReference type="InterPro" id="IPR036291">
    <property type="entry name" value="NAD(P)-bd_dom_sf"/>
</dbReference>
<dbReference type="CDD" id="cd08253">
    <property type="entry name" value="zeta_crystallin"/>
    <property type="match status" value="1"/>
</dbReference>
<feature type="domain" description="Enoyl reductase (ER)" evidence="2">
    <location>
        <begin position="10"/>
        <end position="336"/>
    </location>
</feature>
<dbReference type="InterPro" id="IPR013154">
    <property type="entry name" value="ADH-like_N"/>
</dbReference>
<dbReference type="OrthoDB" id="7355832at2"/>
<dbReference type="Gene3D" id="3.40.50.720">
    <property type="entry name" value="NAD(P)-binding Rossmann-like Domain"/>
    <property type="match status" value="1"/>
</dbReference>
<organism evidence="3 4">
    <name type="scientific">Luteimicrobium xylanilyticum</name>
    <dbReference type="NCBI Taxonomy" id="1133546"/>
    <lineage>
        <taxon>Bacteria</taxon>
        <taxon>Bacillati</taxon>
        <taxon>Actinomycetota</taxon>
        <taxon>Actinomycetes</taxon>
        <taxon>Micrococcales</taxon>
        <taxon>Luteimicrobium</taxon>
    </lineage>
</organism>
<dbReference type="Pfam" id="PF08240">
    <property type="entry name" value="ADH_N"/>
    <property type="match status" value="1"/>
</dbReference>
<dbReference type="Pfam" id="PF00107">
    <property type="entry name" value="ADH_zinc_N"/>
    <property type="match status" value="1"/>
</dbReference>
<dbReference type="KEGG" id="lxl:KDY119_02003"/>
<dbReference type="Gene3D" id="3.90.180.10">
    <property type="entry name" value="Medium-chain alcohol dehydrogenases, catalytic domain"/>
    <property type="match status" value="1"/>
</dbReference>
<dbReference type="GO" id="GO:0003960">
    <property type="term" value="F:quinone reductase (NADPH) activity"/>
    <property type="evidence" value="ECO:0007669"/>
    <property type="project" value="UniProtKB-EC"/>
</dbReference>
<dbReference type="RefSeq" id="WP_036949969.1">
    <property type="nucleotide sequence ID" value="NZ_BAABIH010000002.1"/>
</dbReference>
<dbReference type="EMBL" id="CP045529">
    <property type="protein sequence ID" value="QFU98487.1"/>
    <property type="molecule type" value="Genomic_DNA"/>
</dbReference>
<reference evidence="3 4" key="1">
    <citation type="submission" date="2019-10" db="EMBL/GenBank/DDBJ databases">
        <title>Genome sequence of Luteimicrobium xylanilyticum HY-24.</title>
        <authorList>
            <person name="Kim D.Y."/>
            <person name="Park H.-Y."/>
        </authorList>
    </citation>
    <scope>NUCLEOTIDE SEQUENCE [LARGE SCALE GENOMIC DNA]</scope>
    <source>
        <strain evidence="3 4">HY-24</strain>
    </source>
</reference>
<dbReference type="SMART" id="SM00829">
    <property type="entry name" value="PKS_ER"/>
    <property type="match status" value="1"/>
</dbReference>